<gene>
    <name evidence="1" type="ORF">GOP47_0019273</name>
</gene>
<sequence length="191" mass="20442">RSTGYVDPNARHMLPFHGPATPNQINRVCYPQCPIAKQCLQLCTPSLQVQCRMTRASDLHSFRGITLAATWQRCGVLCGERRRWAHQGGRRDGTEQESCAGVGREIATAMEAEAAEVEGGVEGVQEVGTMVEEVLDLATTVESLVILPVIVLMVAADEAVEAAVKAAAATTVASKGILHGTALLEQLDLHL</sequence>
<keyword evidence="2" id="KW-1185">Reference proteome</keyword>
<reference evidence="1" key="1">
    <citation type="submission" date="2021-01" db="EMBL/GenBank/DDBJ databases">
        <title>Adiantum capillus-veneris genome.</title>
        <authorList>
            <person name="Fang Y."/>
            <person name="Liao Q."/>
        </authorList>
    </citation>
    <scope>NUCLEOTIDE SEQUENCE</scope>
    <source>
        <strain evidence="1">H3</strain>
        <tissue evidence="1">Leaf</tissue>
    </source>
</reference>
<feature type="non-terminal residue" evidence="1">
    <location>
        <position position="1"/>
    </location>
</feature>
<comment type="caution">
    <text evidence="1">The sequence shown here is derived from an EMBL/GenBank/DDBJ whole genome shotgun (WGS) entry which is preliminary data.</text>
</comment>
<proteinExistence type="predicted"/>
<name>A0A9D4UEU0_ADICA</name>
<evidence type="ECO:0000313" key="1">
    <source>
        <dbReference type="EMBL" id="KAI5066649.1"/>
    </source>
</evidence>
<evidence type="ECO:0000313" key="2">
    <source>
        <dbReference type="Proteomes" id="UP000886520"/>
    </source>
</evidence>
<accession>A0A9D4UEU0</accession>
<dbReference type="EMBL" id="JABFUD020000018">
    <property type="protein sequence ID" value="KAI5066649.1"/>
    <property type="molecule type" value="Genomic_DNA"/>
</dbReference>
<organism evidence="1 2">
    <name type="scientific">Adiantum capillus-veneris</name>
    <name type="common">Maidenhair fern</name>
    <dbReference type="NCBI Taxonomy" id="13818"/>
    <lineage>
        <taxon>Eukaryota</taxon>
        <taxon>Viridiplantae</taxon>
        <taxon>Streptophyta</taxon>
        <taxon>Embryophyta</taxon>
        <taxon>Tracheophyta</taxon>
        <taxon>Polypodiopsida</taxon>
        <taxon>Polypodiidae</taxon>
        <taxon>Polypodiales</taxon>
        <taxon>Pteridineae</taxon>
        <taxon>Pteridaceae</taxon>
        <taxon>Vittarioideae</taxon>
        <taxon>Adiantum</taxon>
    </lineage>
</organism>
<protein>
    <submittedName>
        <fullName evidence="1">Uncharacterized protein</fullName>
    </submittedName>
</protein>
<dbReference type="Proteomes" id="UP000886520">
    <property type="component" value="Chromosome 18"/>
</dbReference>
<dbReference type="AlphaFoldDB" id="A0A9D4UEU0"/>